<evidence type="ECO:0000256" key="5">
    <source>
        <dbReference type="PIRSR" id="PIRSR000446-1"/>
    </source>
</evidence>
<feature type="active site" evidence="5">
    <location>
        <position position="92"/>
    </location>
</feature>
<sequence>MSKKIAFLFPGQGAQYINMGRSLYENINECKEIFDKGEEILEMPIKDIIFDGSEETLKSTKYNQPAILLTSLACQKALQLEGIEANYVAGLSLGEYSGLIYSGIVSFEDGVKLVKSRATIMDEGIEEGVGSMAAVMKLSKEKVDTLLEEASKFGVVEVANYNCPGQVVITGEVDAIRESISIAKSLGGLCIPLKVSGPFHSSLYEKASFKYYESIKYIEINEPKKVMYSNILGKPYSKQDDIRDLLRKQIMSPVLFEDSINHMLDQGIDTFIELGPGKTLSGFVKKIDKKANVYNIEDLDTLKSTVEKIRSKGETL</sequence>
<dbReference type="SMART" id="SM00827">
    <property type="entry name" value="PKS_AT"/>
    <property type="match status" value="1"/>
</dbReference>
<dbReference type="SUPFAM" id="SSF55048">
    <property type="entry name" value="Probable ACP-binding domain of malonyl-CoA ACP transacylase"/>
    <property type="match status" value="1"/>
</dbReference>
<dbReference type="NCBIfam" id="TIGR00128">
    <property type="entry name" value="fabD"/>
    <property type="match status" value="1"/>
</dbReference>
<dbReference type="EC" id="2.3.1.39" evidence="4"/>
<dbReference type="Pfam" id="PF00698">
    <property type="entry name" value="Acyl_transf_1"/>
    <property type="match status" value="1"/>
</dbReference>
<dbReference type="InterPro" id="IPR024925">
    <property type="entry name" value="Malonyl_CoA-ACP_transAc"/>
</dbReference>
<evidence type="ECO:0000313" key="8">
    <source>
        <dbReference type="Proteomes" id="UP000245622"/>
    </source>
</evidence>
<dbReference type="GO" id="GO:0004314">
    <property type="term" value="F:[acyl-carrier-protein] S-malonyltransferase activity"/>
    <property type="evidence" value="ECO:0007669"/>
    <property type="project" value="UniProtKB-EC"/>
</dbReference>
<dbReference type="InterPro" id="IPR014043">
    <property type="entry name" value="Acyl_transferase_dom"/>
</dbReference>
<dbReference type="FunFam" id="3.30.70.250:FF:000001">
    <property type="entry name" value="Malonyl CoA-acyl carrier protein transacylase"/>
    <property type="match status" value="1"/>
</dbReference>
<evidence type="ECO:0000259" key="6">
    <source>
        <dbReference type="SMART" id="SM00827"/>
    </source>
</evidence>
<evidence type="ECO:0000256" key="1">
    <source>
        <dbReference type="ARBA" id="ARBA00022679"/>
    </source>
</evidence>
<gene>
    <name evidence="7" type="ORF">CRIB_963</name>
</gene>
<dbReference type="InterPro" id="IPR001227">
    <property type="entry name" value="Ac_transferase_dom_sf"/>
</dbReference>
<comment type="catalytic activity">
    <reaction evidence="3 4">
        <text>holo-[ACP] + malonyl-CoA = malonyl-[ACP] + CoA</text>
        <dbReference type="Rhea" id="RHEA:41792"/>
        <dbReference type="Rhea" id="RHEA-COMP:9623"/>
        <dbReference type="Rhea" id="RHEA-COMP:9685"/>
        <dbReference type="ChEBI" id="CHEBI:57287"/>
        <dbReference type="ChEBI" id="CHEBI:57384"/>
        <dbReference type="ChEBI" id="CHEBI:64479"/>
        <dbReference type="ChEBI" id="CHEBI:78449"/>
        <dbReference type="EC" id="2.3.1.39"/>
    </reaction>
</comment>
<accession>A0A1V1I2Q8</accession>
<dbReference type="InterPro" id="IPR016036">
    <property type="entry name" value="Malonyl_transacylase_ACP-bd"/>
</dbReference>
<dbReference type="PANTHER" id="PTHR42681:SF1">
    <property type="entry name" value="MALONYL-COA-ACYL CARRIER PROTEIN TRANSACYLASE, MITOCHONDRIAL"/>
    <property type="match status" value="1"/>
</dbReference>
<protein>
    <recommendedName>
        <fullName evidence="4">Malonyl CoA-acyl carrier protein transacylase</fullName>
        <ecNumber evidence="4">2.3.1.39</ecNumber>
    </recommendedName>
</protein>
<dbReference type="Gene3D" id="3.30.70.250">
    <property type="entry name" value="Malonyl-CoA ACP transacylase, ACP-binding"/>
    <property type="match status" value="1"/>
</dbReference>
<dbReference type="PIRSF" id="PIRSF000446">
    <property type="entry name" value="Mct"/>
    <property type="match status" value="1"/>
</dbReference>
<dbReference type="AlphaFoldDB" id="A0A1V1I2Q8"/>
<evidence type="ECO:0000313" key="7">
    <source>
        <dbReference type="EMBL" id="CED93714.1"/>
    </source>
</evidence>
<comment type="similarity">
    <text evidence="4">Belongs to the fabD family.</text>
</comment>
<organism evidence="7 8">
    <name type="scientific">Romboutsia ilealis</name>
    <dbReference type="NCBI Taxonomy" id="1115758"/>
    <lineage>
        <taxon>Bacteria</taxon>
        <taxon>Bacillati</taxon>
        <taxon>Bacillota</taxon>
        <taxon>Clostridia</taxon>
        <taxon>Peptostreptococcales</taxon>
        <taxon>Peptostreptococcaceae</taxon>
        <taxon>Romboutsia</taxon>
    </lineage>
</organism>
<dbReference type="GeneID" id="82205142"/>
<dbReference type="Proteomes" id="UP000245622">
    <property type="component" value="Chromosome 1"/>
</dbReference>
<dbReference type="InterPro" id="IPR050858">
    <property type="entry name" value="Mal-CoA-ACP_Trans/PKS_FabD"/>
</dbReference>
<dbReference type="GO" id="GO:0005829">
    <property type="term" value="C:cytosol"/>
    <property type="evidence" value="ECO:0007669"/>
    <property type="project" value="TreeGrafter"/>
</dbReference>
<evidence type="ECO:0000256" key="4">
    <source>
        <dbReference type="PIRNR" id="PIRNR000446"/>
    </source>
</evidence>
<dbReference type="SUPFAM" id="SSF52151">
    <property type="entry name" value="FabD/lysophospholipase-like"/>
    <property type="match status" value="1"/>
</dbReference>
<dbReference type="GO" id="GO:0006633">
    <property type="term" value="P:fatty acid biosynthetic process"/>
    <property type="evidence" value="ECO:0007669"/>
    <property type="project" value="TreeGrafter"/>
</dbReference>
<evidence type="ECO:0000256" key="2">
    <source>
        <dbReference type="ARBA" id="ARBA00023315"/>
    </source>
</evidence>
<feature type="active site" evidence="5">
    <location>
        <position position="200"/>
    </location>
</feature>
<evidence type="ECO:0000256" key="3">
    <source>
        <dbReference type="ARBA" id="ARBA00048462"/>
    </source>
</evidence>
<dbReference type="InterPro" id="IPR016035">
    <property type="entry name" value="Acyl_Trfase/lysoPLipase"/>
</dbReference>
<dbReference type="Gene3D" id="3.40.366.10">
    <property type="entry name" value="Malonyl-Coenzyme A Acyl Carrier Protein, domain 2"/>
    <property type="match status" value="1"/>
</dbReference>
<reference evidence="7 8" key="1">
    <citation type="submission" date="2014-04" db="EMBL/GenBank/DDBJ databases">
        <authorList>
            <person name="Hornung B.V."/>
        </authorList>
    </citation>
    <scope>NUCLEOTIDE SEQUENCE [LARGE SCALE GENOMIC DNA]</scope>
    <source>
        <strain evidence="7 8">CRIB</strain>
    </source>
</reference>
<dbReference type="EMBL" id="LN555523">
    <property type="protein sequence ID" value="CED93714.1"/>
    <property type="molecule type" value="Genomic_DNA"/>
</dbReference>
<feature type="domain" description="Malonyl-CoA:ACP transacylase (MAT)" evidence="6">
    <location>
        <begin position="8"/>
        <end position="309"/>
    </location>
</feature>
<keyword evidence="8" id="KW-1185">Reference proteome</keyword>
<proteinExistence type="inferred from homology"/>
<dbReference type="KEGG" id="ril:CRIB_963"/>
<name>A0A1V1I2Q8_9FIRM</name>
<keyword evidence="1 4" id="KW-0808">Transferase</keyword>
<dbReference type="PANTHER" id="PTHR42681">
    <property type="entry name" value="MALONYL-COA-ACYL CARRIER PROTEIN TRANSACYLASE, MITOCHONDRIAL"/>
    <property type="match status" value="1"/>
</dbReference>
<keyword evidence="2 4" id="KW-0012">Acyltransferase</keyword>
<dbReference type="InterPro" id="IPR004410">
    <property type="entry name" value="Malonyl_CoA-ACP_transAc_FabD"/>
</dbReference>
<dbReference type="RefSeq" id="WP_180703407.1">
    <property type="nucleotide sequence ID" value="NZ_LN555523.1"/>
</dbReference>